<dbReference type="Proteomes" id="UP001234989">
    <property type="component" value="Chromosome 8"/>
</dbReference>
<protein>
    <recommendedName>
        <fullName evidence="3">Gag-pol polyprotein</fullName>
    </recommendedName>
</protein>
<feature type="non-terminal residue" evidence="1">
    <location>
        <position position="1"/>
    </location>
</feature>
<dbReference type="AlphaFoldDB" id="A0AAF0U8K6"/>
<organism evidence="1 2">
    <name type="scientific">Solanum verrucosum</name>
    <dbReference type="NCBI Taxonomy" id="315347"/>
    <lineage>
        <taxon>Eukaryota</taxon>
        <taxon>Viridiplantae</taxon>
        <taxon>Streptophyta</taxon>
        <taxon>Embryophyta</taxon>
        <taxon>Tracheophyta</taxon>
        <taxon>Spermatophyta</taxon>
        <taxon>Magnoliopsida</taxon>
        <taxon>eudicotyledons</taxon>
        <taxon>Gunneridae</taxon>
        <taxon>Pentapetalae</taxon>
        <taxon>asterids</taxon>
        <taxon>lamiids</taxon>
        <taxon>Solanales</taxon>
        <taxon>Solanaceae</taxon>
        <taxon>Solanoideae</taxon>
        <taxon>Solaneae</taxon>
        <taxon>Solanum</taxon>
    </lineage>
</organism>
<gene>
    <name evidence="1" type="ORF">MTR67_034605</name>
</gene>
<reference evidence="1" key="1">
    <citation type="submission" date="2023-08" db="EMBL/GenBank/DDBJ databases">
        <title>A de novo genome assembly of Solanum verrucosum Schlechtendal, a Mexican diploid species geographically isolated from the other diploid A-genome species in potato relatives.</title>
        <authorList>
            <person name="Hosaka K."/>
        </authorList>
    </citation>
    <scope>NUCLEOTIDE SEQUENCE</scope>
    <source>
        <tissue evidence="1">Young leaves</tissue>
    </source>
</reference>
<keyword evidence="2" id="KW-1185">Reference proteome</keyword>
<evidence type="ECO:0000313" key="1">
    <source>
        <dbReference type="EMBL" id="WMV41220.1"/>
    </source>
</evidence>
<sequence length="103" mass="11461">TSHEVTNAEFQNGIQLLAQSVANQNNQQVPVPFNTNGGPAAARVRVFVRMNPPEFLGSKVGEDPRNVIDKVKKILGVMQVTRIESVELASYQLKDMAHIWFTQ</sequence>
<accession>A0AAF0U8K6</accession>
<evidence type="ECO:0008006" key="3">
    <source>
        <dbReference type="Google" id="ProtNLM"/>
    </source>
</evidence>
<proteinExistence type="predicted"/>
<dbReference type="EMBL" id="CP133619">
    <property type="protein sequence ID" value="WMV41220.1"/>
    <property type="molecule type" value="Genomic_DNA"/>
</dbReference>
<name>A0AAF0U8K6_SOLVR</name>
<evidence type="ECO:0000313" key="2">
    <source>
        <dbReference type="Proteomes" id="UP001234989"/>
    </source>
</evidence>